<dbReference type="EMBL" id="JABAEW010000004">
    <property type="protein sequence ID" value="NMD85570.1"/>
    <property type="molecule type" value="Genomic_DNA"/>
</dbReference>
<dbReference type="InterPro" id="IPR045584">
    <property type="entry name" value="Pilin-like"/>
</dbReference>
<keyword evidence="1" id="KW-0472">Membrane</keyword>
<gene>
    <name evidence="3" type="ORF">HF882_03125</name>
</gene>
<keyword evidence="1" id="KW-1133">Transmembrane helix</keyword>
<protein>
    <submittedName>
        <fullName evidence="3">Pilin</fullName>
    </submittedName>
</protein>
<proteinExistence type="predicted"/>
<accession>A0A848AVJ5</accession>
<evidence type="ECO:0000256" key="1">
    <source>
        <dbReference type="SAM" id="Phobius"/>
    </source>
</evidence>
<dbReference type="Pfam" id="PF07596">
    <property type="entry name" value="SBP_bac_10"/>
    <property type="match status" value="1"/>
</dbReference>
<evidence type="ECO:0000313" key="4">
    <source>
        <dbReference type="Proteomes" id="UP000576225"/>
    </source>
</evidence>
<dbReference type="Proteomes" id="UP000576225">
    <property type="component" value="Unassembled WGS sequence"/>
</dbReference>
<keyword evidence="1" id="KW-0812">Transmembrane</keyword>
<feature type="domain" description="DUF1559" evidence="2">
    <location>
        <begin position="61"/>
        <end position="111"/>
    </location>
</feature>
<dbReference type="InterPro" id="IPR012902">
    <property type="entry name" value="N_methyl_site"/>
</dbReference>
<dbReference type="PANTHER" id="PTHR30093">
    <property type="entry name" value="GENERAL SECRETION PATHWAY PROTEIN G"/>
    <property type="match status" value="1"/>
</dbReference>
<organism evidence="3 4">
    <name type="scientific">Victivallis vadensis</name>
    <dbReference type="NCBI Taxonomy" id="172901"/>
    <lineage>
        <taxon>Bacteria</taxon>
        <taxon>Pseudomonadati</taxon>
        <taxon>Lentisphaerota</taxon>
        <taxon>Lentisphaeria</taxon>
        <taxon>Victivallales</taxon>
        <taxon>Victivallaceae</taxon>
        <taxon>Victivallis</taxon>
    </lineage>
</organism>
<evidence type="ECO:0000259" key="2">
    <source>
        <dbReference type="Pfam" id="PF07596"/>
    </source>
</evidence>
<dbReference type="PANTHER" id="PTHR30093:SF2">
    <property type="entry name" value="TYPE II SECRETION SYSTEM PROTEIN H"/>
    <property type="match status" value="1"/>
</dbReference>
<dbReference type="Gene3D" id="3.30.700.10">
    <property type="entry name" value="Glycoprotein, Type 4 Pilin"/>
    <property type="match status" value="1"/>
</dbReference>
<sequence length="263" mass="29572">MTRWTKDRSAATACSRTSSCCNGSQERRNEMKKRHFTLIELLVVIAIIAILASMLLPALNKARASAYKASCTGNLKQIGLGVAAYMNDFNDYTPAVTSSGGRDGNGIHWYAVEAGNWGYEYLNRVKGKDAQDRKAKITLCPAAPPVSSGTALHWSHNYGYTLEVGGKDLNPGNYPRRKLSSISSPSTAYAFCDIMTDKWTDERRMVTSDYYARELTRLNQDYRHGGTLNMLQLDGHVESLRHHQFHFSTTDSANWKKYWPFRP</sequence>
<evidence type="ECO:0000313" key="3">
    <source>
        <dbReference type="EMBL" id="NMD85570.1"/>
    </source>
</evidence>
<reference evidence="3 4" key="1">
    <citation type="submission" date="2020-04" db="EMBL/GenBank/DDBJ databases">
        <authorList>
            <person name="Hitch T.C.A."/>
            <person name="Wylensek D."/>
            <person name="Clavel T."/>
        </authorList>
    </citation>
    <scope>NUCLEOTIDE SEQUENCE [LARGE SCALE GENOMIC DNA]</scope>
    <source>
        <strain evidence="3 4">COR2-253-APC-1A</strain>
    </source>
</reference>
<feature type="transmembrane region" description="Helical" evidence="1">
    <location>
        <begin position="36"/>
        <end position="59"/>
    </location>
</feature>
<dbReference type="AlphaFoldDB" id="A0A848AVJ5"/>
<dbReference type="SUPFAM" id="SSF54523">
    <property type="entry name" value="Pili subunits"/>
    <property type="match status" value="1"/>
</dbReference>
<comment type="caution">
    <text evidence="3">The sequence shown here is derived from an EMBL/GenBank/DDBJ whole genome shotgun (WGS) entry which is preliminary data.</text>
</comment>
<dbReference type="NCBIfam" id="TIGR02532">
    <property type="entry name" value="IV_pilin_GFxxxE"/>
    <property type="match status" value="1"/>
</dbReference>
<name>A0A848AVJ5_9BACT</name>
<dbReference type="InterPro" id="IPR011453">
    <property type="entry name" value="DUF1559"/>
</dbReference>
<dbReference type="Pfam" id="PF07963">
    <property type="entry name" value="N_methyl"/>
    <property type="match status" value="1"/>
</dbReference>